<evidence type="ECO:0000256" key="1">
    <source>
        <dbReference type="ARBA" id="ARBA00023002"/>
    </source>
</evidence>
<sequence>MPSLAAVKALNSSFSISYVPVAVFIGGTSGVGRSMAEAFARYTRGNAQIVIAGRNQQAADEILASLPKPSSTGWRHEFVPCEASLMKNIANFTTDIRQRFPKINYLVISSGYASLLGRKDTEEGIDVQLALRYYGRWKFVHELLPSLRAAQQAGEASSAMLVLDPARGIPIDVHDFGLKRKYSGMTAMRVSCTYTDMALQEFALRDPAISFTHIHPGFVNTPLYDSSHWAMRLVRPLVRMTAISPAVCAEHMLFALMNGEPGFSRRDDKGDVMGKSAYVATEDERKKLWEHTIQEVNGYTEGK</sequence>
<organism evidence="2 3">
    <name type="scientific">Favolaschia claudopus</name>
    <dbReference type="NCBI Taxonomy" id="2862362"/>
    <lineage>
        <taxon>Eukaryota</taxon>
        <taxon>Fungi</taxon>
        <taxon>Dikarya</taxon>
        <taxon>Basidiomycota</taxon>
        <taxon>Agaricomycotina</taxon>
        <taxon>Agaricomycetes</taxon>
        <taxon>Agaricomycetidae</taxon>
        <taxon>Agaricales</taxon>
        <taxon>Marasmiineae</taxon>
        <taxon>Mycenaceae</taxon>
        <taxon>Favolaschia</taxon>
    </lineage>
</organism>
<dbReference type="InterPro" id="IPR002347">
    <property type="entry name" value="SDR_fam"/>
</dbReference>
<evidence type="ECO:0008006" key="4">
    <source>
        <dbReference type="Google" id="ProtNLM"/>
    </source>
</evidence>
<dbReference type="PANTHER" id="PTHR47534:SF3">
    <property type="entry name" value="ALCOHOL DEHYDROGENASE-LIKE C-TERMINAL DOMAIN-CONTAINING PROTEIN"/>
    <property type="match status" value="1"/>
</dbReference>
<dbReference type="InterPro" id="IPR052228">
    <property type="entry name" value="Sec_Metab_Biosynth_Oxidored"/>
</dbReference>
<dbReference type="EMBL" id="JAWWNJ010000028">
    <property type="protein sequence ID" value="KAK7028465.1"/>
    <property type="molecule type" value="Genomic_DNA"/>
</dbReference>
<dbReference type="GO" id="GO:0016491">
    <property type="term" value="F:oxidoreductase activity"/>
    <property type="evidence" value="ECO:0007669"/>
    <property type="project" value="UniProtKB-KW"/>
</dbReference>
<dbReference type="SUPFAM" id="SSF51735">
    <property type="entry name" value="NAD(P)-binding Rossmann-fold domains"/>
    <property type="match status" value="1"/>
</dbReference>
<dbReference type="PRINTS" id="PR00081">
    <property type="entry name" value="GDHRDH"/>
</dbReference>
<protein>
    <recommendedName>
        <fullName evidence="4">NAD(P)-binding protein</fullName>
    </recommendedName>
</protein>
<name>A0AAW0BQP1_9AGAR</name>
<dbReference type="Pfam" id="PF00106">
    <property type="entry name" value="adh_short"/>
    <property type="match status" value="1"/>
</dbReference>
<keyword evidence="1" id="KW-0560">Oxidoreductase</keyword>
<keyword evidence="3" id="KW-1185">Reference proteome</keyword>
<comment type="caution">
    <text evidence="2">The sequence shown here is derived from an EMBL/GenBank/DDBJ whole genome shotgun (WGS) entry which is preliminary data.</text>
</comment>
<dbReference type="PANTHER" id="PTHR47534">
    <property type="entry name" value="YALI0E05731P"/>
    <property type="match status" value="1"/>
</dbReference>
<gene>
    <name evidence="2" type="ORF">R3P38DRAFT_3518343</name>
</gene>
<dbReference type="InterPro" id="IPR036291">
    <property type="entry name" value="NAD(P)-bd_dom_sf"/>
</dbReference>
<dbReference type="Proteomes" id="UP001362999">
    <property type="component" value="Unassembled WGS sequence"/>
</dbReference>
<proteinExistence type="predicted"/>
<dbReference type="Gene3D" id="3.40.50.720">
    <property type="entry name" value="NAD(P)-binding Rossmann-like Domain"/>
    <property type="match status" value="1"/>
</dbReference>
<evidence type="ECO:0000313" key="3">
    <source>
        <dbReference type="Proteomes" id="UP001362999"/>
    </source>
</evidence>
<dbReference type="AlphaFoldDB" id="A0AAW0BQP1"/>
<accession>A0AAW0BQP1</accession>
<reference evidence="2 3" key="1">
    <citation type="journal article" date="2024" name="J Genomics">
        <title>Draft genome sequencing and assembly of Favolaschia claudopus CIRM-BRFM 2984 isolated from oak limbs.</title>
        <authorList>
            <person name="Navarro D."/>
            <person name="Drula E."/>
            <person name="Chaduli D."/>
            <person name="Cazenave R."/>
            <person name="Ahrendt S."/>
            <person name="Wang J."/>
            <person name="Lipzen A."/>
            <person name="Daum C."/>
            <person name="Barry K."/>
            <person name="Grigoriev I.V."/>
            <person name="Favel A."/>
            <person name="Rosso M.N."/>
            <person name="Martin F."/>
        </authorList>
    </citation>
    <scope>NUCLEOTIDE SEQUENCE [LARGE SCALE GENOMIC DNA]</scope>
    <source>
        <strain evidence="2 3">CIRM-BRFM 2984</strain>
    </source>
</reference>
<evidence type="ECO:0000313" key="2">
    <source>
        <dbReference type="EMBL" id="KAK7028465.1"/>
    </source>
</evidence>